<dbReference type="Pfam" id="PF13377">
    <property type="entry name" value="Peripla_BP_3"/>
    <property type="match status" value="1"/>
</dbReference>
<comment type="caution">
    <text evidence="5">The sequence shown here is derived from an EMBL/GenBank/DDBJ whole genome shotgun (WGS) entry which is preliminary data.</text>
</comment>
<dbReference type="SUPFAM" id="SSF47413">
    <property type="entry name" value="lambda repressor-like DNA-binding domains"/>
    <property type="match status" value="1"/>
</dbReference>
<protein>
    <submittedName>
        <fullName evidence="5">LacI family transcriptional regulator</fullName>
    </submittedName>
</protein>
<dbReference type="Pfam" id="PF00356">
    <property type="entry name" value="LacI"/>
    <property type="match status" value="1"/>
</dbReference>
<dbReference type="GO" id="GO:0000976">
    <property type="term" value="F:transcription cis-regulatory region binding"/>
    <property type="evidence" value="ECO:0007669"/>
    <property type="project" value="TreeGrafter"/>
</dbReference>
<dbReference type="AlphaFoldDB" id="A0A037ZJP4"/>
<evidence type="ECO:0000313" key="6">
    <source>
        <dbReference type="Proteomes" id="UP000026249"/>
    </source>
</evidence>
<dbReference type="Gene3D" id="3.40.50.2300">
    <property type="match status" value="2"/>
</dbReference>
<dbReference type="STRING" id="1454373.ACMU_05060"/>
<dbReference type="PROSITE" id="PS00356">
    <property type="entry name" value="HTH_LACI_1"/>
    <property type="match status" value="1"/>
</dbReference>
<feature type="domain" description="HTH lacI-type" evidence="4">
    <location>
        <begin position="11"/>
        <end position="65"/>
    </location>
</feature>
<dbReference type="CDD" id="cd01575">
    <property type="entry name" value="PBP1_GntR"/>
    <property type="match status" value="1"/>
</dbReference>
<dbReference type="PROSITE" id="PS50932">
    <property type="entry name" value="HTH_LACI_2"/>
    <property type="match status" value="1"/>
</dbReference>
<dbReference type="GO" id="GO:0003700">
    <property type="term" value="F:DNA-binding transcription factor activity"/>
    <property type="evidence" value="ECO:0007669"/>
    <property type="project" value="TreeGrafter"/>
</dbReference>
<accession>A0A037ZJP4</accession>
<dbReference type="Gene3D" id="1.10.260.40">
    <property type="entry name" value="lambda repressor-like DNA-binding domains"/>
    <property type="match status" value="1"/>
</dbReference>
<dbReference type="SUPFAM" id="SSF53822">
    <property type="entry name" value="Periplasmic binding protein-like I"/>
    <property type="match status" value="1"/>
</dbReference>
<keyword evidence="1" id="KW-0805">Transcription regulation</keyword>
<dbReference type="Proteomes" id="UP000026249">
    <property type="component" value="Unassembled WGS sequence"/>
</dbReference>
<evidence type="ECO:0000313" key="5">
    <source>
        <dbReference type="EMBL" id="KAJ56318.1"/>
    </source>
</evidence>
<proteinExistence type="predicted"/>
<sequence>MNNEARAKKRVTLADVAKQAGVSQMTASKVMRNTGSISEATRDRVTAAARDLGYVPNRLAGSLSSQNSDIVAVILPSINDTIYGDVVRGINEVLRPHGYMTFIGENQFDTELEEDIIRSVLSLQPAAIILTGGINRSEAAFRMLKNWQCPIVQIWDDSKSGFDGSVSPSHEAGGALVAQHFVDRGFKAPAYIGAELSKDLCAARRFDSFKSKLQAFGVVPFEVTDEALPRRGETGQTLVARLMETRPETDAIYCLNDAIALGALSWLHDNGYDVPNQVAVAGFNGTSLLQVVRTRLTTVDVNRERLGQVAAKAVVSLLNGEDIAEQTVLDTQLVQGNTT</sequence>
<keyword evidence="2" id="KW-0238">DNA-binding</keyword>
<keyword evidence="6" id="KW-1185">Reference proteome</keyword>
<reference evidence="5 6" key="1">
    <citation type="submission" date="2014-03" db="EMBL/GenBank/DDBJ databases">
        <title>Draft Genome Sequence of Actibacterium mucosum KCTC 23349, a Marine Alphaproteobacterium with Complex Ionic Requirements Isolated from Mediterranean Seawater at Malvarrosa Beach, Valencia, Spain.</title>
        <authorList>
            <person name="Arahal D.R."/>
            <person name="Shao Z."/>
            <person name="Lai Q."/>
            <person name="Pujalte M.J."/>
        </authorList>
    </citation>
    <scope>NUCLEOTIDE SEQUENCE [LARGE SCALE GENOMIC DNA]</scope>
    <source>
        <strain evidence="5 6">KCTC 23349</strain>
    </source>
</reference>
<dbReference type="InterPro" id="IPR000843">
    <property type="entry name" value="HTH_LacI"/>
</dbReference>
<dbReference type="OrthoDB" id="234496at2"/>
<keyword evidence="3" id="KW-0804">Transcription</keyword>
<dbReference type="InterPro" id="IPR028082">
    <property type="entry name" value="Peripla_BP_I"/>
</dbReference>
<gene>
    <name evidence="5" type="ORF">ACMU_05060</name>
</gene>
<dbReference type="InterPro" id="IPR046335">
    <property type="entry name" value="LacI/GalR-like_sensor"/>
</dbReference>
<dbReference type="PANTHER" id="PTHR30146:SF33">
    <property type="entry name" value="TRANSCRIPTIONAL REGULATOR"/>
    <property type="match status" value="1"/>
</dbReference>
<evidence type="ECO:0000256" key="1">
    <source>
        <dbReference type="ARBA" id="ARBA00023015"/>
    </source>
</evidence>
<organism evidence="5 6">
    <name type="scientific">Actibacterium mucosum KCTC 23349</name>
    <dbReference type="NCBI Taxonomy" id="1454373"/>
    <lineage>
        <taxon>Bacteria</taxon>
        <taxon>Pseudomonadati</taxon>
        <taxon>Pseudomonadota</taxon>
        <taxon>Alphaproteobacteria</taxon>
        <taxon>Rhodobacterales</taxon>
        <taxon>Roseobacteraceae</taxon>
        <taxon>Actibacterium</taxon>
    </lineage>
</organism>
<dbReference type="SMART" id="SM00354">
    <property type="entry name" value="HTH_LACI"/>
    <property type="match status" value="1"/>
</dbReference>
<dbReference type="PANTHER" id="PTHR30146">
    <property type="entry name" value="LACI-RELATED TRANSCRIPTIONAL REPRESSOR"/>
    <property type="match status" value="1"/>
</dbReference>
<dbReference type="RefSeq" id="WP_035256257.1">
    <property type="nucleotide sequence ID" value="NZ_JFKE01000002.1"/>
</dbReference>
<dbReference type="CDD" id="cd01392">
    <property type="entry name" value="HTH_LacI"/>
    <property type="match status" value="1"/>
</dbReference>
<evidence type="ECO:0000256" key="3">
    <source>
        <dbReference type="ARBA" id="ARBA00023163"/>
    </source>
</evidence>
<evidence type="ECO:0000259" key="4">
    <source>
        <dbReference type="PROSITE" id="PS50932"/>
    </source>
</evidence>
<name>A0A037ZJP4_9RHOB</name>
<dbReference type="EMBL" id="JFKE01000002">
    <property type="protein sequence ID" value="KAJ56318.1"/>
    <property type="molecule type" value="Genomic_DNA"/>
</dbReference>
<dbReference type="InterPro" id="IPR010982">
    <property type="entry name" value="Lambda_DNA-bd_dom_sf"/>
</dbReference>
<evidence type="ECO:0000256" key="2">
    <source>
        <dbReference type="ARBA" id="ARBA00023125"/>
    </source>
</evidence>